<dbReference type="SUPFAM" id="SSF48208">
    <property type="entry name" value="Six-hairpin glycosidases"/>
    <property type="match status" value="1"/>
</dbReference>
<accession>A0AAE3FUK1</accession>
<dbReference type="PANTHER" id="PTHR31616:SF0">
    <property type="entry name" value="GLUCAN 1,4-ALPHA-GLUCOSIDASE"/>
    <property type="match status" value="1"/>
</dbReference>
<protein>
    <submittedName>
        <fullName evidence="4">Glucan 1,4-alpha-glucosidase</fullName>
    </submittedName>
</protein>
<comment type="caution">
    <text evidence="4">The sequence shown here is derived from an EMBL/GenBank/DDBJ whole genome shotgun (WGS) entry which is preliminary data.</text>
</comment>
<name>A0AAE3FUK1_9EURY</name>
<dbReference type="Gene3D" id="1.50.10.10">
    <property type="match status" value="1"/>
</dbReference>
<dbReference type="GO" id="GO:0004553">
    <property type="term" value="F:hydrolase activity, hydrolyzing O-glycosyl compounds"/>
    <property type="evidence" value="ECO:0007669"/>
    <property type="project" value="TreeGrafter"/>
</dbReference>
<keyword evidence="5" id="KW-1185">Reference proteome</keyword>
<dbReference type="Proteomes" id="UP001203207">
    <property type="component" value="Unassembled WGS sequence"/>
</dbReference>
<organism evidence="4 5">
    <name type="scientific">Natronocalculus amylovorans</name>
    <dbReference type="NCBI Taxonomy" id="2917812"/>
    <lineage>
        <taxon>Archaea</taxon>
        <taxon>Methanobacteriati</taxon>
        <taxon>Methanobacteriota</taxon>
        <taxon>Stenosarchaea group</taxon>
        <taxon>Halobacteria</taxon>
        <taxon>Halobacteriales</taxon>
        <taxon>Haloferacaceae</taxon>
        <taxon>Natronocalculus</taxon>
    </lineage>
</organism>
<evidence type="ECO:0000259" key="3">
    <source>
        <dbReference type="Pfam" id="PF25978"/>
    </source>
</evidence>
<dbReference type="RefSeq" id="WP_250582444.1">
    <property type="nucleotide sequence ID" value="NZ_JAKRVX010000001.1"/>
</dbReference>
<evidence type="ECO:0000259" key="2">
    <source>
        <dbReference type="Pfam" id="PF00723"/>
    </source>
</evidence>
<dbReference type="Pfam" id="PF25978">
    <property type="entry name" value="DUF7997"/>
    <property type="match status" value="1"/>
</dbReference>
<dbReference type="AlphaFoldDB" id="A0AAE3FUK1"/>
<sequence length="686" mass="76239">MQLRDALDDYKRYVESGTRFPGERRTTGGRFTGDADRLVHITENGSLRDFGYPLSGLTGIERSRFGLRVDETIIWFDDSEVTSTQSYGEETVVKTVHKTARGTVTQYDRTVGRTHLTQFSVSTTSNVGANNISIVAYVSLAPDGQDTRIGQLHHDESIEVYHSDEHDFISSSTGFRSFRGQVPAKFDDVLATDPTEYPRPKADGRYEEDRLSGDVVCYLPLEDGQVTYATMLTSRAETTRPEAQDLLSGLFETYADELEYPPTGTNHSTRYAQRPNAPTITADLRVLSLLAAPTGLRIAGPDFDPYYVHSGGYGYTWFRDDAEISRFLFETDELAELGLEEWHERSARAYCVAQRDDGSWPHRVWPHNGSLAPGWANARLEAGSNDDYQADQTGSVIAFLARYRSSITDEALLEMVDATLEKALESLDETLEQDGRPVQCQNAWEDTIGRFAHTAATFLEAYSALAASEYERAAHARAQADRVYDAIDDLWVTDRELYAMRERPATEIANGKSRIDRRADAATLALVGAHRAYAAIGSIDEKRRTRLCSHLESVIDTLWHDPDESEVSGLVRYEGDGWRQRDQDHEKIWTVSTAWGANAAAQLAELLSDADDPRAIEAAAEAERLLACIALDGPLSASTTYLPEQYFDDGTPDSATPLGWPHALRLATTVLLEESDVASALRQPAD</sequence>
<dbReference type="InterPro" id="IPR012341">
    <property type="entry name" value="6hp_glycosidase-like_sf"/>
</dbReference>
<evidence type="ECO:0000256" key="1">
    <source>
        <dbReference type="ARBA" id="ARBA00006188"/>
    </source>
</evidence>
<dbReference type="InterPro" id="IPR058310">
    <property type="entry name" value="DUF7997"/>
</dbReference>
<dbReference type="EMBL" id="JAKRVX010000001">
    <property type="protein sequence ID" value="MCL9815603.1"/>
    <property type="molecule type" value="Genomic_DNA"/>
</dbReference>
<dbReference type="Pfam" id="PF00723">
    <property type="entry name" value="Glyco_hydro_15"/>
    <property type="match status" value="1"/>
</dbReference>
<reference evidence="4" key="1">
    <citation type="journal article" date="2022" name="Syst. Appl. Microbiol.">
        <title>Natronocalculus amylovorans gen. nov., sp. nov., and Natranaeroarchaeum aerophilus sp. nov., dominant culturable amylolytic natronoarchaea from hypersaline soda lakes in southwestern Siberia.</title>
        <authorList>
            <person name="Sorokin D.Y."/>
            <person name="Elcheninov A.G."/>
            <person name="Khizhniak T.V."/>
            <person name="Koenen M."/>
            <person name="Bale N.J."/>
            <person name="Damste J.S.S."/>
            <person name="Kublanov I.V."/>
        </authorList>
    </citation>
    <scope>NUCLEOTIDE SEQUENCE</scope>
    <source>
        <strain evidence="4">AArc-St2</strain>
    </source>
</reference>
<proteinExistence type="inferred from homology"/>
<feature type="domain" description="DUF7997" evidence="3">
    <location>
        <begin position="1"/>
        <end position="244"/>
    </location>
</feature>
<evidence type="ECO:0000313" key="4">
    <source>
        <dbReference type="EMBL" id="MCL9815603.1"/>
    </source>
</evidence>
<dbReference type="PANTHER" id="PTHR31616">
    <property type="entry name" value="TREHALASE"/>
    <property type="match status" value="1"/>
</dbReference>
<comment type="similarity">
    <text evidence="1">Belongs to the glycosyl hydrolase 15 family.</text>
</comment>
<reference evidence="4" key="2">
    <citation type="submission" date="2022-02" db="EMBL/GenBank/DDBJ databases">
        <authorList>
            <person name="Elcheninov A.G."/>
            <person name="Sorokin D.Y."/>
            <person name="Kublanov I.V."/>
        </authorList>
    </citation>
    <scope>NUCLEOTIDE SEQUENCE</scope>
    <source>
        <strain evidence="4">AArc-St2</strain>
    </source>
</reference>
<gene>
    <name evidence="4" type="ORF">AArcSt2_01455</name>
</gene>
<evidence type="ECO:0000313" key="5">
    <source>
        <dbReference type="Proteomes" id="UP001203207"/>
    </source>
</evidence>
<dbReference type="GO" id="GO:0005975">
    <property type="term" value="P:carbohydrate metabolic process"/>
    <property type="evidence" value="ECO:0007669"/>
    <property type="project" value="InterPro"/>
</dbReference>
<dbReference type="InterPro" id="IPR011613">
    <property type="entry name" value="GH15-like"/>
</dbReference>
<dbReference type="InterPro" id="IPR008928">
    <property type="entry name" value="6-hairpin_glycosidase_sf"/>
</dbReference>
<feature type="domain" description="GH15-like" evidence="2">
    <location>
        <begin position="291"/>
        <end position="667"/>
    </location>
</feature>